<comment type="caution">
    <text evidence="2">The sequence shown here is derived from an EMBL/GenBank/DDBJ whole genome shotgun (WGS) entry which is preliminary data.</text>
</comment>
<dbReference type="Gene3D" id="3.10.450.50">
    <property type="match status" value="1"/>
</dbReference>
<accession>A0ABQ3SKY2</accession>
<evidence type="ECO:0000259" key="1">
    <source>
        <dbReference type="Pfam" id="PF12680"/>
    </source>
</evidence>
<dbReference type="Pfam" id="PF12680">
    <property type="entry name" value="SnoaL_2"/>
    <property type="match status" value="1"/>
</dbReference>
<protein>
    <recommendedName>
        <fullName evidence="1">SnoaL-like domain-containing protein</fullName>
    </recommendedName>
</protein>
<dbReference type="GeneID" id="95587134"/>
<evidence type="ECO:0000313" key="3">
    <source>
        <dbReference type="Proteomes" id="UP000613974"/>
    </source>
</evidence>
<dbReference type="EMBL" id="BNEC01000003">
    <property type="protein sequence ID" value="GHI68796.1"/>
    <property type="molecule type" value="Genomic_DNA"/>
</dbReference>
<dbReference type="InterPro" id="IPR032710">
    <property type="entry name" value="NTF2-like_dom_sf"/>
</dbReference>
<sequence length="132" mass="14661">MTHSTLSVVEDFFGRLGAGEADRALELLAEPLDWFTPGDTALIPWMGRRTTRGEVADFFKQAGENLTPEEFAIERILAEDGTAVALGRFRYRVNATGKSFGSQFAVELQVSDGLITRYHMHEDSYAISLAFL</sequence>
<evidence type="ECO:0000313" key="2">
    <source>
        <dbReference type="EMBL" id="GHI68796.1"/>
    </source>
</evidence>
<name>A0ABQ3SKY2_9ACTN</name>
<proteinExistence type="predicted"/>
<gene>
    <name evidence="2" type="ORF">Snoj_27140</name>
</gene>
<dbReference type="Proteomes" id="UP000613974">
    <property type="component" value="Unassembled WGS sequence"/>
</dbReference>
<dbReference type="RefSeq" id="WP_189746993.1">
    <property type="nucleotide sequence ID" value="NZ_BMRL01000024.1"/>
</dbReference>
<feature type="domain" description="SnoaL-like" evidence="1">
    <location>
        <begin position="9"/>
        <end position="118"/>
    </location>
</feature>
<organism evidence="2 3">
    <name type="scientific">Streptomyces nojiriensis</name>
    <dbReference type="NCBI Taxonomy" id="66374"/>
    <lineage>
        <taxon>Bacteria</taxon>
        <taxon>Bacillati</taxon>
        <taxon>Actinomycetota</taxon>
        <taxon>Actinomycetes</taxon>
        <taxon>Kitasatosporales</taxon>
        <taxon>Streptomycetaceae</taxon>
        <taxon>Streptomyces</taxon>
    </lineage>
</organism>
<dbReference type="InterPro" id="IPR037401">
    <property type="entry name" value="SnoaL-like"/>
</dbReference>
<keyword evidence="3" id="KW-1185">Reference proteome</keyword>
<dbReference type="SUPFAM" id="SSF54427">
    <property type="entry name" value="NTF2-like"/>
    <property type="match status" value="1"/>
</dbReference>
<reference evidence="3" key="1">
    <citation type="submission" date="2023-07" db="EMBL/GenBank/DDBJ databases">
        <title>Whole genome shotgun sequence of Streptomyces nojiriensis NBRC 13794.</title>
        <authorList>
            <person name="Komaki H."/>
            <person name="Tamura T."/>
        </authorList>
    </citation>
    <scope>NUCLEOTIDE SEQUENCE [LARGE SCALE GENOMIC DNA]</scope>
    <source>
        <strain evidence="3">NBRC 13794</strain>
    </source>
</reference>